<keyword evidence="3" id="KW-1185">Reference proteome</keyword>
<name>A0A6A6ZPV7_9PLEO</name>
<reference evidence="2" key="1">
    <citation type="journal article" date="2020" name="Stud. Mycol.">
        <title>101 Dothideomycetes genomes: a test case for predicting lifestyles and emergence of pathogens.</title>
        <authorList>
            <person name="Haridas S."/>
            <person name="Albert R."/>
            <person name="Binder M."/>
            <person name="Bloem J."/>
            <person name="Labutti K."/>
            <person name="Salamov A."/>
            <person name="Andreopoulos B."/>
            <person name="Baker S."/>
            <person name="Barry K."/>
            <person name="Bills G."/>
            <person name="Bluhm B."/>
            <person name="Cannon C."/>
            <person name="Castanera R."/>
            <person name="Culley D."/>
            <person name="Daum C."/>
            <person name="Ezra D."/>
            <person name="Gonzalez J."/>
            <person name="Henrissat B."/>
            <person name="Kuo A."/>
            <person name="Liang C."/>
            <person name="Lipzen A."/>
            <person name="Lutzoni F."/>
            <person name="Magnuson J."/>
            <person name="Mondo S."/>
            <person name="Nolan M."/>
            <person name="Ohm R."/>
            <person name="Pangilinan J."/>
            <person name="Park H.-J."/>
            <person name="Ramirez L."/>
            <person name="Alfaro M."/>
            <person name="Sun H."/>
            <person name="Tritt A."/>
            <person name="Yoshinaga Y."/>
            <person name="Zwiers L.-H."/>
            <person name="Turgeon B."/>
            <person name="Goodwin S."/>
            <person name="Spatafora J."/>
            <person name="Crous P."/>
            <person name="Grigoriev I."/>
        </authorList>
    </citation>
    <scope>NUCLEOTIDE SEQUENCE</scope>
    <source>
        <strain evidence="2">CBS 113818</strain>
    </source>
</reference>
<accession>A0A6A6ZPV7</accession>
<feature type="compositionally biased region" description="Low complexity" evidence="1">
    <location>
        <begin position="10"/>
        <end position="20"/>
    </location>
</feature>
<protein>
    <submittedName>
        <fullName evidence="2">Uncharacterized protein</fullName>
    </submittedName>
</protein>
<proteinExistence type="predicted"/>
<feature type="region of interest" description="Disordered" evidence="1">
    <location>
        <begin position="1"/>
        <end position="34"/>
    </location>
</feature>
<evidence type="ECO:0000256" key="1">
    <source>
        <dbReference type="SAM" id="MobiDB-lite"/>
    </source>
</evidence>
<dbReference type="EMBL" id="MU006234">
    <property type="protein sequence ID" value="KAF2822337.1"/>
    <property type="molecule type" value="Genomic_DNA"/>
</dbReference>
<evidence type="ECO:0000313" key="2">
    <source>
        <dbReference type="EMBL" id="KAF2822337.1"/>
    </source>
</evidence>
<gene>
    <name evidence="2" type="ORF">CC86DRAFT_385321</name>
</gene>
<dbReference type="AlphaFoldDB" id="A0A6A6ZPV7"/>
<sequence length="196" mass="22371">MYKQSKVSDSDGLSAGDLSDIGTPVAQQPRHPQSVPANIPAQIVPLKNIMVFAIVRVCWGVLHHDYMYSKDASRGISLSDHRKKLAIDTLEEYLVEIEMEAFLWEETWSPDTKALHAADKVKAFLEDTLKFVWECHVDDFVFPTAEDREEWRAQMKSLDHEIRSTWTSVRMLGQELKDMTDHKEALVTSIKSIVAL</sequence>
<evidence type="ECO:0000313" key="3">
    <source>
        <dbReference type="Proteomes" id="UP000799424"/>
    </source>
</evidence>
<dbReference type="Proteomes" id="UP000799424">
    <property type="component" value="Unassembled WGS sequence"/>
</dbReference>
<organism evidence="2 3">
    <name type="scientific">Ophiobolus disseminans</name>
    <dbReference type="NCBI Taxonomy" id="1469910"/>
    <lineage>
        <taxon>Eukaryota</taxon>
        <taxon>Fungi</taxon>
        <taxon>Dikarya</taxon>
        <taxon>Ascomycota</taxon>
        <taxon>Pezizomycotina</taxon>
        <taxon>Dothideomycetes</taxon>
        <taxon>Pleosporomycetidae</taxon>
        <taxon>Pleosporales</taxon>
        <taxon>Pleosporineae</taxon>
        <taxon>Phaeosphaeriaceae</taxon>
        <taxon>Ophiobolus</taxon>
    </lineage>
</organism>